<dbReference type="InterPro" id="IPR045055">
    <property type="entry name" value="DNA2/NAM7-like"/>
</dbReference>
<feature type="domain" description="DUF6469" evidence="2">
    <location>
        <begin position="81"/>
        <end position="184"/>
    </location>
</feature>
<dbReference type="InterPro" id="IPR027417">
    <property type="entry name" value="P-loop_NTPase"/>
</dbReference>
<dbReference type="PANTHER" id="PTHR10887">
    <property type="entry name" value="DNA2/NAM7 HELICASE FAMILY"/>
    <property type="match status" value="1"/>
</dbReference>
<dbReference type="SUPFAM" id="SSF52540">
    <property type="entry name" value="P-loop containing nucleoside triphosphate hydrolases"/>
    <property type="match status" value="1"/>
</dbReference>
<name>A0AAD5ZA03_9POAL</name>
<evidence type="ECO:0000259" key="2">
    <source>
        <dbReference type="Pfam" id="PF20073"/>
    </source>
</evidence>
<dbReference type="Pfam" id="PF13086">
    <property type="entry name" value="AAA_11"/>
    <property type="match status" value="1"/>
</dbReference>
<reference evidence="3 4" key="1">
    <citation type="journal article" date="2022" name="Cell">
        <title>Repeat-based holocentromeres influence genome architecture and karyotype evolution.</title>
        <authorList>
            <person name="Hofstatter P.G."/>
            <person name="Thangavel G."/>
            <person name="Lux T."/>
            <person name="Neumann P."/>
            <person name="Vondrak T."/>
            <person name="Novak P."/>
            <person name="Zhang M."/>
            <person name="Costa L."/>
            <person name="Castellani M."/>
            <person name="Scott A."/>
            <person name="Toegelov H."/>
            <person name="Fuchs J."/>
            <person name="Mata-Sucre Y."/>
            <person name="Dias Y."/>
            <person name="Vanzela A.L.L."/>
            <person name="Huettel B."/>
            <person name="Almeida C.C.S."/>
            <person name="Simkova H."/>
            <person name="Souza G."/>
            <person name="Pedrosa-Harand A."/>
            <person name="Macas J."/>
            <person name="Mayer K.F.X."/>
            <person name="Houben A."/>
            <person name="Marques A."/>
        </authorList>
    </citation>
    <scope>NUCLEOTIDE SEQUENCE [LARGE SCALE GENOMIC DNA]</scope>
    <source>
        <strain evidence="3">RhyTen1mFocal</strain>
    </source>
</reference>
<evidence type="ECO:0000259" key="1">
    <source>
        <dbReference type="Pfam" id="PF13086"/>
    </source>
</evidence>
<dbReference type="InterPro" id="IPR041677">
    <property type="entry name" value="DNA2/NAM7_AAA_11"/>
</dbReference>
<dbReference type="Pfam" id="PF20073">
    <property type="entry name" value="DUF6469"/>
    <property type="match status" value="1"/>
</dbReference>
<evidence type="ECO:0000313" key="3">
    <source>
        <dbReference type="EMBL" id="KAJ3689680.1"/>
    </source>
</evidence>
<dbReference type="Gene3D" id="3.40.50.300">
    <property type="entry name" value="P-loop containing nucleotide triphosphate hydrolases"/>
    <property type="match status" value="1"/>
</dbReference>
<sequence length="295" mass="33227">MEKIVLSWSIEEICNQDLYKDKVKKIPLEFLSVDEYLESYTLPLIEETRAELFSSLETVSEAPYAEIQQIALRNTKLGLVCNMDILADSFSGGTDEYAPNNGDVLLLSSLKPNSIEVLIRYGVTYCLAVVKKVVERELDEVVMKQFTMSLSPTITSTDEIQRCTCAIYLTSIVTNSRIWRALQYYGADQNFTLLKKVLSRHEMEQRMWKNAGEQDNPEMTGLLEQLMPVDLNRSQLEAVKSTISAVQCNKSSSIKLLWGPPGTGKTKTIGAILWSLMQLQIRTITCAPNPIPLKS</sequence>
<proteinExistence type="predicted"/>
<dbReference type="InterPro" id="IPR045529">
    <property type="entry name" value="DUF6469"/>
</dbReference>
<accession>A0AAD5ZA03</accession>
<keyword evidence="4" id="KW-1185">Reference proteome</keyword>
<dbReference type="GO" id="GO:0004386">
    <property type="term" value="F:helicase activity"/>
    <property type="evidence" value="ECO:0007669"/>
    <property type="project" value="InterPro"/>
</dbReference>
<evidence type="ECO:0008006" key="5">
    <source>
        <dbReference type="Google" id="ProtNLM"/>
    </source>
</evidence>
<dbReference type="PANTHER" id="PTHR10887:SF522">
    <property type="entry name" value="P-LOOP CONTAINING NUCLEOSIDE TRIPHOSPHATE HYDROLASES SUPERFAMILY PROTEIN"/>
    <property type="match status" value="1"/>
</dbReference>
<feature type="domain" description="DNA2/NAM7 helicase helicase" evidence="1">
    <location>
        <begin position="231"/>
        <end position="288"/>
    </location>
</feature>
<dbReference type="Proteomes" id="UP001210211">
    <property type="component" value="Unassembled WGS sequence"/>
</dbReference>
<protein>
    <recommendedName>
        <fullName evidence="5">DNA2/NAM7 helicase helicase domain-containing protein</fullName>
    </recommendedName>
</protein>
<comment type="caution">
    <text evidence="3">The sequence shown here is derived from an EMBL/GenBank/DDBJ whole genome shotgun (WGS) entry which is preliminary data.</text>
</comment>
<gene>
    <name evidence="3" type="ORF">LUZ61_018844</name>
</gene>
<dbReference type="EMBL" id="JAMRDG010000002">
    <property type="protein sequence ID" value="KAJ3689680.1"/>
    <property type="molecule type" value="Genomic_DNA"/>
</dbReference>
<dbReference type="AlphaFoldDB" id="A0AAD5ZA03"/>
<organism evidence="3 4">
    <name type="scientific">Rhynchospora tenuis</name>
    <dbReference type="NCBI Taxonomy" id="198213"/>
    <lineage>
        <taxon>Eukaryota</taxon>
        <taxon>Viridiplantae</taxon>
        <taxon>Streptophyta</taxon>
        <taxon>Embryophyta</taxon>
        <taxon>Tracheophyta</taxon>
        <taxon>Spermatophyta</taxon>
        <taxon>Magnoliopsida</taxon>
        <taxon>Liliopsida</taxon>
        <taxon>Poales</taxon>
        <taxon>Cyperaceae</taxon>
        <taxon>Cyperoideae</taxon>
        <taxon>Rhynchosporeae</taxon>
        <taxon>Rhynchospora</taxon>
    </lineage>
</organism>
<evidence type="ECO:0000313" key="4">
    <source>
        <dbReference type="Proteomes" id="UP001210211"/>
    </source>
</evidence>